<dbReference type="Proteomes" id="UP001259832">
    <property type="component" value="Unassembled WGS sequence"/>
</dbReference>
<protein>
    <submittedName>
        <fullName evidence="3">BZIP transcription factor 1</fullName>
    </submittedName>
</protein>
<dbReference type="EMBL" id="JASMQC010000007">
    <property type="protein sequence ID" value="KAK1943711.1"/>
    <property type="molecule type" value="Genomic_DNA"/>
</dbReference>
<dbReference type="AlphaFoldDB" id="A0AAD9GT61"/>
<feature type="region of interest" description="Disordered" evidence="1">
    <location>
        <begin position="67"/>
        <end position="110"/>
    </location>
</feature>
<organism evidence="3 4">
    <name type="scientific">Phytophthora citrophthora</name>
    <dbReference type="NCBI Taxonomy" id="4793"/>
    <lineage>
        <taxon>Eukaryota</taxon>
        <taxon>Sar</taxon>
        <taxon>Stramenopiles</taxon>
        <taxon>Oomycota</taxon>
        <taxon>Peronosporomycetes</taxon>
        <taxon>Peronosporales</taxon>
        <taxon>Peronosporaceae</taxon>
        <taxon>Phytophthora</taxon>
    </lineage>
</organism>
<sequence length="316" mass="36462">MQRKPDIFNRFERQVPQGLSSDVIGCVLPRGSSGDNYVFSKASFEENSDDFILDDQGPAAIGLLTMDVNERQPSRTKRSSKKAEKASTKKYRKSTPKRREQCRLNQERYRKKQSEREKHLTVLVNELRDEVPILEIQHTRMRCCRDPTVWTVVAEYSHLFQHGTEDLQSPKARRQAAFLRSSMANGVIIGTRKGVDALLEQWRWYSIHFGDLQFQLKSATQSSQLVWASSVLEMTITDMTLAKVFPHLSYDGSAESLYSMMLGRRLVLPCRLYFEWNEDSKRVVRLETTVDFLVGLHKLLGSLENVNYVLERAHIA</sequence>
<evidence type="ECO:0000313" key="3">
    <source>
        <dbReference type="EMBL" id="KAK1943711.1"/>
    </source>
</evidence>
<reference evidence="3" key="1">
    <citation type="submission" date="2023-08" db="EMBL/GenBank/DDBJ databases">
        <title>Reference Genome Resource for the Citrus Pathogen Phytophthora citrophthora.</title>
        <authorList>
            <person name="Moller H."/>
            <person name="Coetzee B."/>
            <person name="Rose L.J."/>
            <person name="Van Niekerk J.M."/>
        </authorList>
    </citation>
    <scope>NUCLEOTIDE SEQUENCE</scope>
    <source>
        <strain evidence="3">STE-U-9442</strain>
    </source>
</reference>
<accession>A0AAD9GT61</accession>
<evidence type="ECO:0000313" key="4">
    <source>
        <dbReference type="Proteomes" id="UP001259832"/>
    </source>
</evidence>
<keyword evidence="4" id="KW-1185">Reference proteome</keyword>
<proteinExistence type="predicted"/>
<evidence type="ECO:0000256" key="1">
    <source>
        <dbReference type="SAM" id="MobiDB-lite"/>
    </source>
</evidence>
<name>A0AAD9GT61_9STRA</name>
<feature type="compositionally biased region" description="Basic and acidic residues" evidence="1">
    <location>
        <begin position="97"/>
        <end position="110"/>
    </location>
</feature>
<comment type="caution">
    <text evidence="3">The sequence shown here is derived from an EMBL/GenBank/DDBJ whole genome shotgun (WGS) entry which is preliminary data.</text>
</comment>
<evidence type="ECO:0000313" key="2">
    <source>
        <dbReference type="EMBL" id="KAK1943706.1"/>
    </source>
</evidence>
<gene>
    <name evidence="2" type="ORF">P3T76_005102</name>
    <name evidence="3" type="ORF">P3T76_005107</name>
</gene>
<dbReference type="EMBL" id="JASMQC010000007">
    <property type="protein sequence ID" value="KAK1943706.1"/>
    <property type="molecule type" value="Genomic_DNA"/>
</dbReference>